<feature type="transmembrane region" description="Helical" evidence="1">
    <location>
        <begin position="86"/>
        <end position="104"/>
    </location>
</feature>
<accession>A0A348B291</accession>
<feature type="transmembrane region" description="Helical" evidence="1">
    <location>
        <begin position="312"/>
        <end position="329"/>
    </location>
</feature>
<dbReference type="AlphaFoldDB" id="A0A348B291"/>
<sequence length="367" mass="40771">MPETHSTLFSSHTRSLLVNKRNVLTLGFAVNSVAPMGIVALHEGLLTSIETVALTSPLFLTLFLMLRSEWPSQGLYSYVNRVSTKLGMVQLVSWLGSYFLYLSYTVDYIGYWLLGLRGVEFYLVTSTLGFSILVLILTNLEYYGLLIMAVSQVLLSLPIGWKLSPYLAFPPIDFLSPLTSALVVICVTLIPYSQPGRPRYVLYVFGLSSIMFVISSFFSVPSYFVKFSSISAAALVIAEFTAIKRLIWVGFRSRKLFLLLCVVFLITLMAGLPYPVSYYDLTVAPSVALLYFTLGLTFFAMPFYFRRPLHSLLSLLTAGLVTYGLYSVLVSSTPIQLSLEIGAMLGSVSLPFLVKVIEVLFKKGKSP</sequence>
<reference evidence="2" key="3">
    <citation type="journal article" date="2019" name="BMC Res. Notes">
        <title>Complete genome sequence of the Sulfodiicoccus acidiphilus strain HS-1T, the first crenarchaeon that lacks polB3, isolated from an acidic hot spring in Ohwaku-dani, Hakone, Japan.</title>
        <authorList>
            <person name="Sakai H.D."/>
            <person name="Kurosawa N."/>
        </authorList>
    </citation>
    <scope>NUCLEOTIDE SEQUENCE</scope>
    <source>
        <strain evidence="2">HS-1</strain>
    </source>
</reference>
<feature type="transmembrane region" description="Helical" evidence="1">
    <location>
        <begin position="341"/>
        <end position="361"/>
    </location>
</feature>
<proteinExistence type="predicted"/>
<gene>
    <name evidence="3" type="ORF">GCM10007116_05380</name>
    <name evidence="2" type="ORF">HS1genome_0682</name>
</gene>
<feature type="transmembrane region" description="Helical" evidence="1">
    <location>
        <begin position="48"/>
        <end position="66"/>
    </location>
</feature>
<protein>
    <recommendedName>
        <fullName evidence="5">Amino acid permease</fullName>
    </recommendedName>
</protein>
<evidence type="ECO:0000313" key="3">
    <source>
        <dbReference type="EMBL" id="GGT90483.1"/>
    </source>
</evidence>
<keyword evidence="1" id="KW-0472">Membrane</keyword>
<evidence type="ECO:0000256" key="1">
    <source>
        <dbReference type="SAM" id="Phobius"/>
    </source>
</evidence>
<name>A0A348B291_9CREN</name>
<feature type="transmembrane region" description="Helical" evidence="1">
    <location>
        <begin position="174"/>
        <end position="193"/>
    </location>
</feature>
<dbReference type="Proteomes" id="UP000616143">
    <property type="component" value="Unassembled WGS sequence"/>
</dbReference>
<feature type="transmembrane region" description="Helical" evidence="1">
    <location>
        <begin position="288"/>
        <end position="305"/>
    </location>
</feature>
<feature type="transmembrane region" description="Helical" evidence="1">
    <location>
        <begin position="256"/>
        <end position="276"/>
    </location>
</feature>
<evidence type="ECO:0008006" key="5">
    <source>
        <dbReference type="Google" id="ProtNLM"/>
    </source>
</evidence>
<feature type="transmembrane region" description="Helical" evidence="1">
    <location>
        <begin position="142"/>
        <end position="162"/>
    </location>
</feature>
<keyword evidence="1" id="KW-0812">Transmembrane</keyword>
<dbReference type="KEGG" id="sacd:HS1genome_0682"/>
<dbReference type="Proteomes" id="UP000276741">
    <property type="component" value="Chromosome"/>
</dbReference>
<dbReference type="EMBL" id="AP018553">
    <property type="protein sequence ID" value="BBD72293.1"/>
    <property type="molecule type" value="Genomic_DNA"/>
</dbReference>
<keyword evidence="4" id="KW-1185">Reference proteome</keyword>
<feature type="transmembrane region" description="Helical" evidence="1">
    <location>
        <begin position="23"/>
        <end position="42"/>
    </location>
</feature>
<feature type="transmembrane region" description="Helical" evidence="1">
    <location>
        <begin position="110"/>
        <end position="135"/>
    </location>
</feature>
<organism evidence="2 4">
    <name type="scientific">Sulfodiicoccus acidiphilus</name>
    <dbReference type="NCBI Taxonomy" id="1670455"/>
    <lineage>
        <taxon>Archaea</taxon>
        <taxon>Thermoproteota</taxon>
        <taxon>Thermoprotei</taxon>
        <taxon>Sulfolobales</taxon>
        <taxon>Sulfolobaceae</taxon>
        <taxon>Sulfodiicoccus</taxon>
    </lineage>
</organism>
<reference evidence="4" key="2">
    <citation type="submission" date="2018-04" db="EMBL/GenBank/DDBJ databases">
        <title>Complete genome sequence of Sulfodiicoccus acidiphilus strain HS-1.</title>
        <authorList>
            <person name="Sakai H.D."/>
            <person name="Kurosawa N."/>
        </authorList>
    </citation>
    <scope>NUCLEOTIDE SEQUENCE [LARGE SCALE GENOMIC DNA]</scope>
    <source>
        <strain evidence="4">HS-1</strain>
    </source>
</reference>
<evidence type="ECO:0000313" key="4">
    <source>
        <dbReference type="Proteomes" id="UP000276741"/>
    </source>
</evidence>
<reference evidence="3" key="1">
    <citation type="journal article" date="2014" name="Int. J. Syst. Evol. Microbiol.">
        <title>Complete genome sequence of Corynebacterium casei LMG S-19264T (=DSM 44701T), isolated from a smear-ripened cheese.</title>
        <authorList>
            <consortium name="US DOE Joint Genome Institute (JGI-PGF)"/>
            <person name="Walter F."/>
            <person name="Albersmeier A."/>
            <person name="Kalinowski J."/>
            <person name="Ruckert C."/>
        </authorList>
    </citation>
    <scope>NUCLEOTIDE SEQUENCE</scope>
    <source>
        <strain evidence="3">JCM 31740</strain>
    </source>
</reference>
<feature type="transmembrane region" description="Helical" evidence="1">
    <location>
        <begin position="200"/>
        <end position="218"/>
    </location>
</feature>
<dbReference type="EMBL" id="BMQS01000004">
    <property type="protein sequence ID" value="GGT90483.1"/>
    <property type="molecule type" value="Genomic_DNA"/>
</dbReference>
<evidence type="ECO:0000313" key="2">
    <source>
        <dbReference type="EMBL" id="BBD72293.1"/>
    </source>
</evidence>
<reference evidence="3" key="4">
    <citation type="submission" date="2020-09" db="EMBL/GenBank/DDBJ databases">
        <authorList>
            <person name="Sun Q."/>
            <person name="Ohkuma M."/>
        </authorList>
    </citation>
    <scope>NUCLEOTIDE SEQUENCE</scope>
    <source>
        <strain evidence="3">JCM 31740</strain>
    </source>
</reference>
<feature type="transmembrane region" description="Helical" evidence="1">
    <location>
        <begin position="224"/>
        <end position="244"/>
    </location>
</feature>
<keyword evidence="1" id="KW-1133">Transmembrane helix</keyword>